<feature type="site" description="Positions MEP for the nucleophilic attack" evidence="7">
    <location>
        <position position="215"/>
    </location>
</feature>
<dbReference type="RefSeq" id="WP_074666927.1">
    <property type="nucleotide sequence ID" value="NZ_FNNH01000017.1"/>
</dbReference>
<dbReference type="SUPFAM" id="SSF53448">
    <property type="entry name" value="Nucleotide-diphospho-sugar transferases"/>
    <property type="match status" value="1"/>
</dbReference>
<dbReference type="HAMAP" id="MF_00108">
    <property type="entry name" value="IspD"/>
    <property type="match status" value="1"/>
</dbReference>
<dbReference type="InterPro" id="IPR018294">
    <property type="entry name" value="ISPD_synthase_CS"/>
</dbReference>
<reference evidence="8 9" key="1">
    <citation type="submission" date="2016-10" db="EMBL/GenBank/DDBJ databases">
        <authorList>
            <person name="de Groot N.N."/>
        </authorList>
    </citation>
    <scope>NUCLEOTIDE SEQUENCE [LARGE SCALE GENOMIC DNA]</scope>
    <source>
        <strain evidence="8 9">Nm110</strain>
    </source>
</reference>
<dbReference type="CDD" id="cd02516">
    <property type="entry name" value="CDP-ME_synthetase"/>
    <property type="match status" value="1"/>
</dbReference>
<dbReference type="NCBIfam" id="TIGR00453">
    <property type="entry name" value="ispD"/>
    <property type="match status" value="1"/>
</dbReference>
<dbReference type="GO" id="GO:0050518">
    <property type="term" value="F:2-C-methyl-D-erythritol 4-phosphate cytidylyltransferase activity"/>
    <property type="evidence" value="ECO:0007669"/>
    <property type="project" value="UniProtKB-UniRule"/>
</dbReference>
<evidence type="ECO:0000313" key="8">
    <source>
        <dbReference type="EMBL" id="SDW58495.1"/>
    </source>
</evidence>
<proteinExistence type="inferred from homology"/>
<keyword evidence="6 7" id="KW-0414">Isoprene biosynthesis</keyword>
<accession>A0A1H2UQX7</accession>
<evidence type="ECO:0000256" key="1">
    <source>
        <dbReference type="ARBA" id="ARBA00001282"/>
    </source>
</evidence>
<dbReference type="EMBL" id="FNNH01000017">
    <property type="protein sequence ID" value="SDW58495.1"/>
    <property type="molecule type" value="Genomic_DNA"/>
</dbReference>
<evidence type="ECO:0000256" key="5">
    <source>
        <dbReference type="ARBA" id="ARBA00022695"/>
    </source>
</evidence>
<dbReference type="PROSITE" id="PS01295">
    <property type="entry name" value="ISPD"/>
    <property type="match status" value="1"/>
</dbReference>
<dbReference type="AlphaFoldDB" id="A0A1H2UQX7"/>
<keyword evidence="5 7" id="KW-0548">Nucleotidyltransferase</keyword>
<comment type="catalytic activity">
    <reaction evidence="1 7">
        <text>2-C-methyl-D-erythritol 4-phosphate + CTP + H(+) = 4-CDP-2-C-methyl-D-erythritol + diphosphate</text>
        <dbReference type="Rhea" id="RHEA:13429"/>
        <dbReference type="ChEBI" id="CHEBI:15378"/>
        <dbReference type="ChEBI" id="CHEBI:33019"/>
        <dbReference type="ChEBI" id="CHEBI:37563"/>
        <dbReference type="ChEBI" id="CHEBI:57823"/>
        <dbReference type="ChEBI" id="CHEBI:58262"/>
        <dbReference type="EC" id="2.7.7.60"/>
    </reaction>
</comment>
<dbReference type="Pfam" id="PF01128">
    <property type="entry name" value="IspD"/>
    <property type="match status" value="1"/>
</dbReference>
<name>A0A1H2UQX7_9PROT</name>
<dbReference type="PANTHER" id="PTHR32125">
    <property type="entry name" value="2-C-METHYL-D-ERYTHRITOL 4-PHOSPHATE CYTIDYLYLTRANSFERASE, CHLOROPLASTIC"/>
    <property type="match status" value="1"/>
</dbReference>
<comment type="pathway">
    <text evidence="2 7">Isoprenoid biosynthesis; isopentenyl diphosphate biosynthesis via DXP pathway; isopentenyl diphosphate from 1-deoxy-D-xylulose 5-phosphate: step 2/6.</text>
</comment>
<sequence length="235" mass="25953">MPRFIALIPAAGTGSRMNNELPKQYLSLAGKPMIYHALHTLCHSSHIFRVFVILAPDDHEWNRYDWSSFADKLVVKYCGGATRADSVLNGLKAMQQTDGSIDKDDWILVHDAARPCLTIFQLDQLIDALALDEVGGLLAIPVADTLKRADSNQRVMGTESRNGLWQAQTPQMFRLGLLMDALSKVNSAAITDDASAIEALGLDPRLVLSDAYNFKVTYPQDLALAELILQKKETN</sequence>
<dbReference type="InterPro" id="IPR034683">
    <property type="entry name" value="IspD/TarI"/>
</dbReference>
<dbReference type="PANTHER" id="PTHR32125:SF4">
    <property type="entry name" value="2-C-METHYL-D-ERYTHRITOL 4-PHOSPHATE CYTIDYLYLTRANSFERASE, CHLOROPLASTIC"/>
    <property type="match status" value="1"/>
</dbReference>
<evidence type="ECO:0000313" key="9">
    <source>
        <dbReference type="Proteomes" id="UP000183454"/>
    </source>
</evidence>
<dbReference type="FunFam" id="3.90.550.10:FF:000003">
    <property type="entry name" value="2-C-methyl-D-erythritol 4-phosphate cytidylyltransferase"/>
    <property type="match status" value="1"/>
</dbReference>
<dbReference type="GO" id="GO:0019288">
    <property type="term" value="P:isopentenyl diphosphate biosynthetic process, methylerythritol 4-phosphate pathway"/>
    <property type="evidence" value="ECO:0007669"/>
    <property type="project" value="UniProtKB-UniRule"/>
</dbReference>
<evidence type="ECO:0000256" key="2">
    <source>
        <dbReference type="ARBA" id="ARBA00004787"/>
    </source>
</evidence>
<dbReference type="Proteomes" id="UP000183454">
    <property type="component" value="Unassembled WGS sequence"/>
</dbReference>
<evidence type="ECO:0000256" key="3">
    <source>
        <dbReference type="ARBA" id="ARBA00009789"/>
    </source>
</evidence>
<dbReference type="InterPro" id="IPR029044">
    <property type="entry name" value="Nucleotide-diphossugar_trans"/>
</dbReference>
<keyword evidence="4 7" id="KW-0808">Transferase</keyword>
<evidence type="ECO:0000256" key="4">
    <source>
        <dbReference type="ARBA" id="ARBA00022679"/>
    </source>
</evidence>
<dbReference type="EC" id="2.7.7.60" evidence="7"/>
<comment type="similarity">
    <text evidence="3 7">Belongs to the IspD/TarI cytidylyltransferase family. IspD subfamily.</text>
</comment>
<dbReference type="Gene3D" id="3.90.550.10">
    <property type="entry name" value="Spore Coat Polysaccharide Biosynthesis Protein SpsA, Chain A"/>
    <property type="match status" value="1"/>
</dbReference>
<gene>
    <name evidence="7" type="primary">ispD</name>
    <name evidence="8" type="ORF">SAMN05421882_101741</name>
</gene>
<dbReference type="InterPro" id="IPR050088">
    <property type="entry name" value="IspD/TarI_cytidylyltransf_bact"/>
</dbReference>
<protein>
    <recommendedName>
        <fullName evidence="7">2-C-methyl-D-erythritol 4-phosphate cytidylyltransferase</fullName>
        <ecNumber evidence="7">2.7.7.60</ecNumber>
    </recommendedName>
    <alternativeName>
        <fullName evidence="7">4-diphosphocytidyl-2C-methyl-D-erythritol synthase</fullName>
    </alternativeName>
    <alternativeName>
        <fullName evidence="7">MEP cytidylyltransferase</fullName>
        <shortName evidence="7">MCT</shortName>
    </alternativeName>
</protein>
<evidence type="ECO:0000256" key="7">
    <source>
        <dbReference type="HAMAP-Rule" id="MF_00108"/>
    </source>
</evidence>
<organism evidence="8 9">
    <name type="scientific">Nitrosomonas communis</name>
    <dbReference type="NCBI Taxonomy" id="44574"/>
    <lineage>
        <taxon>Bacteria</taxon>
        <taxon>Pseudomonadati</taxon>
        <taxon>Pseudomonadota</taxon>
        <taxon>Betaproteobacteria</taxon>
        <taxon>Nitrosomonadales</taxon>
        <taxon>Nitrosomonadaceae</taxon>
        <taxon>Nitrosomonas</taxon>
    </lineage>
</organism>
<feature type="site" description="Positions MEP for the nucleophilic attack" evidence="7">
    <location>
        <position position="161"/>
    </location>
</feature>
<evidence type="ECO:0000256" key="6">
    <source>
        <dbReference type="ARBA" id="ARBA00023229"/>
    </source>
</evidence>
<dbReference type="UniPathway" id="UPA00056">
    <property type="reaction ID" value="UER00093"/>
</dbReference>
<dbReference type="InterPro" id="IPR001228">
    <property type="entry name" value="IspD"/>
</dbReference>
<feature type="site" description="Transition state stabilizer" evidence="7">
    <location>
        <position position="23"/>
    </location>
</feature>
<feature type="site" description="Transition state stabilizer" evidence="7">
    <location>
        <position position="16"/>
    </location>
</feature>
<comment type="function">
    <text evidence="7">Catalyzes the formation of 4-diphosphocytidyl-2-C-methyl-D-erythritol from CTP and 2-C-methyl-D-erythritol 4-phosphate (MEP).</text>
</comment>